<sequence>LLYEASTRAQNRDSFNSYKAGDA</sequence>
<name>A0A5J4SI45_9EUKA</name>
<reference evidence="1 2" key="1">
    <citation type="submission" date="2019-03" db="EMBL/GenBank/DDBJ databases">
        <title>Single cell metagenomics reveals metabolic interactions within the superorganism composed of flagellate Streblomastix strix and complex community of Bacteroidetes bacteria on its surface.</title>
        <authorList>
            <person name="Treitli S.C."/>
            <person name="Kolisko M."/>
            <person name="Husnik F."/>
            <person name="Keeling P."/>
            <person name="Hampl V."/>
        </authorList>
    </citation>
    <scope>NUCLEOTIDE SEQUENCE [LARGE SCALE GENOMIC DNA]</scope>
    <source>
        <strain evidence="1">ST1C</strain>
    </source>
</reference>
<proteinExistence type="predicted"/>
<dbReference type="AlphaFoldDB" id="A0A5J4SI45"/>
<evidence type="ECO:0000313" key="1">
    <source>
        <dbReference type="EMBL" id="KAA6344933.1"/>
    </source>
</evidence>
<gene>
    <name evidence="1" type="ORF">EZS28_052204</name>
</gene>
<dbReference type="Proteomes" id="UP000324800">
    <property type="component" value="Unassembled WGS sequence"/>
</dbReference>
<comment type="caution">
    <text evidence="1">The sequence shown here is derived from an EMBL/GenBank/DDBJ whole genome shotgun (WGS) entry which is preliminary data.</text>
</comment>
<feature type="non-terminal residue" evidence="1">
    <location>
        <position position="1"/>
    </location>
</feature>
<evidence type="ECO:0000313" key="2">
    <source>
        <dbReference type="Proteomes" id="UP000324800"/>
    </source>
</evidence>
<organism evidence="1 2">
    <name type="scientific">Streblomastix strix</name>
    <dbReference type="NCBI Taxonomy" id="222440"/>
    <lineage>
        <taxon>Eukaryota</taxon>
        <taxon>Metamonada</taxon>
        <taxon>Preaxostyla</taxon>
        <taxon>Oxymonadida</taxon>
        <taxon>Streblomastigidae</taxon>
        <taxon>Streblomastix</taxon>
    </lineage>
</organism>
<accession>A0A5J4SI45</accession>
<protein>
    <submittedName>
        <fullName evidence="1">Uncharacterized protein</fullName>
    </submittedName>
</protein>
<dbReference type="EMBL" id="SNRW01040311">
    <property type="protein sequence ID" value="KAA6344933.1"/>
    <property type="molecule type" value="Genomic_DNA"/>
</dbReference>